<sequence>MGILGLGGAIRQVLATGNSPRLANGIHRIEGEVRFNGKPRQVGDLLTTPLEVVTGERSLAAFSLGRNAYLIRANSRISLADTDGKGADVWVEVGKLLSVFEKGEARLMTPTAIAGIRGTGIYVEVEPERSYVCLCYGTAELAAAHNRTLHETLNTRHHESPRYVSSRAIVPAPMQNHTDAELTLLESLVGRMPPFVLAPSGNRY</sequence>
<dbReference type="EMBL" id="SLZY01000003">
    <property type="protein sequence ID" value="TCS73068.1"/>
    <property type="molecule type" value="Genomic_DNA"/>
</dbReference>
<reference evidence="1 2" key="1">
    <citation type="submission" date="2019-03" db="EMBL/GenBank/DDBJ databases">
        <title>Genomic Encyclopedia of Type Strains, Phase IV (KMG-IV): sequencing the most valuable type-strain genomes for metagenomic binning, comparative biology and taxonomic classification.</title>
        <authorList>
            <person name="Goeker M."/>
        </authorList>
    </citation>
    <scope>NUCLEOTIDE SEQUENCE [LARGE SCALE GENOMIC DNA]</scope>
    <source>
        <strain evidence="1 2">DSM 103923</strain>
    </source>
</reference>
<organism evidence="1 2">
    <name type="scientific">Sulfuritortus calidifontis</name>
    <dbReference type="NCBI Taxonomy" id="1914471"/>
    <lineage>
        <taxon>Bacteria</taxon>
        <taxon>Pseudomonadati</taxon>
        <taxon>Pseudomonadota</taxon>
        <taxon>Betaproteobacteria</taxon>
        <taxon>Nitrosomonadales</taxon>
        <taxon>Thiobacillaceae</taxon>
        <taxon>Sulfuritortus</taxon>
    </lineage>
</organism>
<dbReference type="Proteomes" id="UP000295135">
    <property type="component" value="Unassembled WGS sequence"/>
</dbReference>
<proteinExistence type="predicted"/>
<name>A0A4R3JXE8_9PROT</name>
<keyword evidence="2" id="KW-1185">Reference proteome</keyword>
<evidence type="ECO:0000313" key="1">
    <source>
        <dbReference type="EMBL" id="TCS73068.1"/>
    </source>
</evidence>
<evidence type="ECO:0000313" key="2">
    <source>
        <dbReference type="Proteomes" id="UP000295135"/>
    </source>
</evidence>
<dbReference type="AlphaFoldDB" id="A0A4R3JXE8"/>
<gene>
    <name evidence="1" type="ORF">EDC61_103191</name>
</gene>
<accession>A0A4R3JXE8</accession>
<protein>
    <submittedName>
        <fullName evidence="1">FecR family protein</fullName>
    </submittedName>
</protein>
<comment type="caution">
    <text evidence="1">The sequence shown here is derived from an EMBL/GenBank/DDBJ whole genome shotgun (WGS) entry which is preliminary data.</text>
</comment>